<feature type="domain" description="Helicase ATP-binding" evidence="8">
    <location>
        <begin position="89"/>
        <end position="252"/>
    </location>
</feature>
<evidence type="ECO:0000256" key="3">
    <source>
        <dbReference type="ARBA" id="ARBA00022741"/>
    </source>
</evidence>
<dbReference type="PANTHER" id="PTHR18934:SF99">
    <property type="entry name" value="ATP-DEPENDENT RNA HELICASE DHX37-RELATED"/>
    <property type="match status" value="1"/>
</dbReference>
<evidence type="ECO:0000259" key="9">
    <source>
        <dbReference type="PROSITE" id="PS51194"/>
    </source>
</evidence>
<organism evidence="10 11">
    <name type="scientific">Alkalilimnicola ehrlichii</name>
    <dbReference type="NCBI Taxonomy" id="351052"/>
    <lineage>
        <taxon>Bacteria</taxon>
        <taxon>Pseudomonadati</taxon>
        <taxon>Pseudomonadota</taxon>
        <taxon>Gammaproteobacteria</taxon>
        <taxon>Chromatiales</taxon>
        <taxon>Ectothiorhodospiraceae</taxon>
        <taxon>Alkalilimnicola</taxon>
    </lineage>
</organism>
<dbReference type="Gene3D" id="3.40.50.300">
    <property type="entry name" value="P-loop containing nucleotide triphosphate hydrolases"/>
    <property type="match status" value="2"/>
</dbReference>
<accession>A0A3E0X2J2</accession>
<gene>
    <name evidence="10" type="ORF">CAL65_04305</name>
</gene>
<dbReference type="InterPro" id="IPR027417">
    <property type="entry name" value="P-loop_NTPase"/>
</dbReference>
<dbReference type="InterPro" id="IPR014001">
    <property type="entry name" value="Helicase_ATP-bd"/>
</dbReference>
<dbReference type="FunFam" id="3.40.50.300:FF:000575">
    <property type="entry name" value="ATP-dependent helicase hrpA"/>
    <property type="match status" value="1"/>
</dbReference>
<evidence type="ECO:0000256" key="1">
    <source>
        <dbReference type="ARBA" id="ARBA00008792"/>
    </source>
</evidence>
<dbReference type="InterPro" id="IPR010222">
    <property type="entry name" value="RNA_helicase_HrpA"/>
</dbReference>
<dbReference type="NCBIfam" id="NF008348">
    <property type="entry name" value="PRK11131.1"/>
    <property type="match status" value="1"/>
</dbReference>
<dbReference type="InterPro" id="IPR048333">
    <property type="entry name" value="HA2_WH"/>
</dbReference>
<dbReference type="FunFam" id="3.40.50.300:FF:000439">
    <property type="entry name" value="ATP-dependent RNA helicase HrpA"/>
    <property type="match status" value="1"/>
</dbReference>
<dbReference type="Gene3D" id="1.20.120.1080">
    <property type="match status" value="1"/>
</dbReference>
<evidence type="ECO:0000256" key="2">
    <source>
        <dbReference type="ARBA" id="ARBA00012552"/>
    </source>
</evidence>
<comment type="caution">
    <text evidence="10">The sequence shown here is derived from an EMBL/GenBank/DDBJ whole genome shotgun (WGS) entry which is preliminary data.</text>
</comment>
<keyword evidence="3" id="KW-0547">Nucleotide-binding</keyword>
<dbReference type="GO" id="GO:0016887">
    <property type="term" value="F:ATP hydrolysis activity"/>
    <property type="evidence" value="ECO:0007669"/>
    <property type="project" value="InterPro"/>
</dbReference>
<proteinExistence type="inferred from homology"/>
<dbReference type="PROSITE" id="PS51192">
    <property type="entry name" value="HELICASE_ATP_BIND_1"/>
    <property type="match status" value="1"/>
</dbReference>
<dbReference type="Proteomes" id="UP000256763">
    <property type="component" value="Unassembled WGS sequence"/>
</dbReference>
<reference evidence="11" key="1">
    <citation type="submission" date="2017-05" db="EMBL/GenBank/DDBJ databases">
        <authorList>
            <person name="Sharma S."/>
            <person name="Sidhu C."/>
            <person name="Pinnaka A.K."/>
        </authorList>
    </citation>
    <scope>NUCLEOTIDE SEQUENCE [LARGE SCALE GENOMIC DNA]</scope>
    <source>
        <strain evidence="11">AK93</strain>
    </source>
</reference>
<evidence type="ECO:0000313" key="10">
    <source>
        <dbReference type="EMBL" id="RFA38572.1"/>
    </source>
</evidence>
<evidence type="ECO:0000256" key="4">
    <source>
        <dbReference type="ARBA" id="ARBA00022801"/>
    </source>
</evidence>
<sequence length="1290" mass="146433">MKDRSAAQAFEDLAERLDHVMLAQRAVLGKRLNGLRRRARSGQPYDRGLEKLQLAIADAEAQLATRQAAAPIIDYPVELPVSEHRDKIAAALTDHQVVVVCGETGSGKSTQLPKLCLELGRGRLGMIAHTQPRRIAARSLAARIAEELGEDVGKSIGYKVRFTDRVGPYTLAKLVTDGMLLAEIQGDRDLLAYDTIIIDEAHERSLNIDFLLGYLKQLLPRRPDLKVIVTSATIDPDRFSRHFDNAPIIQVSGRTYPVEQRYRPLDERDQSAAIVEAVDELSREGTGDILVFLSGEREIRDAAEALRKHHPPHTEILPLFARLSTAEQARIFKPGGRRRIVLATNVAETSVTVPGIRYVVDTGFARISRYSYRTKVQRLPIEPISQASANQRSGRCGRIAPGICIRLYAEEDYLSRPEFTEPEIMRTNLASVILQMKAWRLGDVDDFPFVEAPDGRFINDGFKLLYELGAVDRERELTELGHRLARFPVDPRIGRMLLAAEREGCLRELLVIGAALSVQDPRERPLEAQQAADEAHAAYRDERSDFVSHLKLWDDFREQAKHLSRRKLMAYCRERFIAFKRMLEWQDIHRQLKELVKGMGLRENELPADYSQIHRALLSGLLSNVALKAEEAEYTGPRNVKLHIHPGSGLFKRKPKWIMAAELVETRRLYARDVAEVRPEWIEQLAPHLVQRSYAEPHWQPKAARVAAFESVSLYGLVLVARRKVNFSRIDPVAAREIFIREGLVYQRYRSRGQFQSHNKKLIESIERIEAKARRRDVLVDEEAVYAFYDERVPGQVNSGAAFERWRSEAEKETPKLLFMSQEQLMQRPAHEVGREAFPDRLSVRGMPLPLEYHFEPGDPLDGVTVRVPLPALNQLPVEPFDWLVPGLIREKLIVLIRSLPKQLRRNFVPAPDFADAVLEAVTPGEGRVAEVLRQQLKRITGVEVPLDAWDKLELPAHLRMNFRVLGGDGKTLALGRSLNELKDRLSGHASEAFSSARDSDGIEQHGLRHWSFGDLPVAVESVQHGVTIKGYPTVIDEGDSVALKVCDAPEEAERALRAGVRRLFMLALNQQTKYLRRNLPGLSEMCLRFASVGSCEALREDILAASFDRVFMPDGVALREAAEFERRLEEGRSELVATSESLCRAVAPALEHFHQVQKQVKRPSGFAQMESYADLKEQLEHLIYVGFVSATPYHWLQHLPRFLEGAERRLNKLRADPARDQAGLSVIRPLWQRYLERRALHAKKGIDDPALQHFRWLLEEYRISLFAQELRTSVPISGKRLEQAWKDVV</sequence>
<dbReference type="Pfam" id="PF00271">
    <property type="entry name" value="Helicase_C"/>
    <property type="match status" value="1"/>
</dbReference>
<dbReference type="Pfam" id="PF04408">
    <property type="entry name" value="WHD_HA2"/>
    <property type="match status" value="1"/>
</dbReference>
<evidence type="ECO:0000256" key="5">
    <source>
        <dbReference type="ARBA" id="ARBA00022806"/>
    </source>
</evidence>
<dbReference type="PROSITE" id="PS51194">
    <property type="entry name" value="HELICASE_CTER"/>
    <property type="match status" value="1"/>
</dbReference>
<dbReference type="SMART" id="SM00382">
    <property type="entry name" value="AAA"/>
    <property type="match status" value="1"/>
</dbReference>
<dbReference type="InterPro" id="IPR024590">
    <property type="entry name" value="HrpA_C"/>
</dbReference>
<evidence type="ECO:0000313" key="11">
    <source>
        <dbReference type="Proteomes" id="UP000256763"/>
    </source>
</evidence>
<evidence type="ECO:0000259" key="8">
    <source>
        <dbReference type="PROSITE" id="PS51192"/>
    </source>
</evidence>
<dbReference type="Pfam" id="PF21010">
    <property type="entry name" value="HA2_C"/>
    <property type="match status" value="1"/>
</dbReference>
<dbReference type="SMART" id="SM00487">
    <property type="entry name" value="DEXDc"/>
    <property type="match status" value="1"/>
</dbReference>
<dbReference type="RefSeq" id="WP_116302582.1">
    <property type="nucleotide sequence ID" value="NZ_NFZV01000012.1"/>
</dbReference>
<dbReference type="Pfam" id="PF07717">
    <property type="entry name" value="OB_NTP_bind"/>
    <property type="match status" value="1"/>
</dbReference>
<dbReference type="FunFam" id="1.20.120.1080:FF:000005">
    <property type="entry name" value="ATP-dependent helicase HrpA"/>
    <property type="match status" value="1"/>
</dbReference>
<dbReference type="InterPro" id="IPR007502">
    <property type="entry name" value="Helicase-assoc_dom"/>
</dbReference>
<dbReference type="InterPro" id="IPR001650">
    <property type="entry name" value="Helicase_C-like"/>
</dbReference>
<dbReference type="GO" id="GO:0003724">
    <property type="term" value="F:RNA helicase activity"/>
    <property type="evidence" value="ECO:0007669"/>
    <property type="project" value="UniProtKB-EC"/>
</dbReference>
<evidence type="ECO:0000256" key="6">
    <source>
        <dbReference type="ARBA" id="ARBA00022840"/>
    </source>
</evidence>
<dbReference type="EC" id="3.6.4.13" evidence="2"/>
<dbReference type="OrthoDB" id="9805617at2"/>
<name>A0A3E0X2J2_9GAMM</name>
<dbReference type="Pfam" id="PF11898">
    <property type="entry name" value="DUF3418"/>
    <property type="match status" value="1"/>
</dbReference>
<dbReference type="SMART" id="SM00847">
    <property type="entry name" value="HA2"/>
    <property type="match status" value="1"/>
</dbReference>
<dbReference type="InterPro" id="IPR049945">
    <property type="entry name" value="AAA_22"/>
</dbReference>
<feature type="domain" description="Helicase C-terminal" evidence="9">
    <location>
        <begin position="257"/>
        <end position="440"/>
    </location>
</feature>
<keyword evidence="11" id="KW-1185">Reference proteome</keyword>
<dbReference type="InterPro" id="IPR011709">
    <property type="entry name" value="DEAD-box_helicase_OB_fold"/>
</dbReference>
<keyword evidence="6" id="KW-0067">ATP-binding</keyword>
<dbReference type="PANTHER" id="PTHR18934">
    <property type="entry name" value="ATP-DEPENDENT RNA HELICASE"/>
    <property type="match status" value="1"/>
</dbReference>
<dbReference type="InterPro" id="IPR003593">
    <property type="entry name" value="AAA+_ATPase"/>
</dbReference>
<keyword evidence="4" id="KW-0378">Hydrolase</keyword>
<dbReference type="Pfam" id="PF13401">
    <property type="entry name" value="AAA_22"/>
    <property type="match status" value="1"/>
</dbReference>
<keyword evidence="5 10" id="KW-0347">Helicase</keyword>
<comment type="similarity">
    <text evidence="1">Belongs to the DEAD box helicase family. DEAH subfamily.</text>
</comment>
<dbReference type="GO" id="GO:0003723">
    <property type="term" value="F:RNA binding"/>
    <property type="evidence" value="ECO:0007669"/>
    <property type="project" value="TreeGrafter"/>
</dbReference>
<dbReference type="EMBL" id="NFZW01000003">
    <property type="protein sequence ID" value="RFA38572.1"/>
    <property type="molecule type" value="Genomic_DNA"/>
</dbReference>
<evidence type="ECO:0000256" key="7">
    <source>
        <dbReference type="ARBA" id="ARBA00047984"/>
    </source>
</evidence>
<protein>
    <recommendedName>
        <fullName evidence="2">RNA helicase</fullName>
        <ecNumber evidence="2">3.6.4.13</ecNumber>
    </recommendedName>
</protein>
<dbReference type="NCBIfam" id="TIGR01967">
    <property type="entry name" value="DEAH_box_HrpA"/>
    <property type="match status" value="1"/>
</dbReference>
<dbReference type="GO" id="GO:0005524">
    <property type="term" value="F:ATP binding"/>
    <property type="evidence" value="ECO:0007669"/>
    <property type="project" value="UniProtKB-KW"/>
</dbReference>
<dbReference type="SUPFAM" id="SSF52540">
    <property type="entry name" value="P-loop containing nucleoside triphosphate hydrolases"/>
    <property type="match status" value="1"/>
</dbReference>
<comment type="catalytic activity">
    <reaction evidence="7">
        <text>ATP + H2O = ADP + phosphate + H(+)</text>
        <dbReference type="Rhea" id="RHEA:13065"/>
        <dbReference type="ChEBI" id="CHEBI:15377"/>
        <dbReference type="ChEBI" id="CHEBI:15378"/>
        <dbReference type="ChEBI" id="CHEBI:30616"/>
        <dbReference type="ChEBI" id="CHEBI:43474"/>
        <dbReference type="ChEBI" id="CHEBI:456216"/>
        <dbReference type="EC" id="3.6.4.13"/>
    </reaction>
</comment>
<dbReference type="SMART" id="SM00490">
    <property type="entry name" value="HELICc"/>
    <property type="match status" value="1"/>
</dbReference>
<dbReference type="CDD" id="cd18791">
    <property type="entry name" value="SF2_C_RHA"/>
    <property type="match status" value="1"/>
</dbReference>